<dbReference type="Gene3D" id="3.90.1150.10">
    <property type="entry name" value="Aspartate Aminotransferase, domain 1"/>
    <property type="match status" value="1"/>
</dbReference>
<evidence type="ECO:0000256" key="7">
    <source>
        <dbReference type="ARBA" id="ARBA00049185"/>
    </source>
</evidence>
<organism evidence="10 11">
    <name type="scientific">Marivita hallyeonensis</name>
    <dbReference type="NCBI Taxonomy" id="996342"/>
    <lineage>
        <taxon>Bacteria</taxon>
        <taxon>Pseudomonadati</taxon>
        <taxon>Pseudomonadota</taxon>
        <taxon>Alphaproteobacteria</taxon>
        <taxon>Rhodobacterales</taxon>
        <taxon>Roseobacteraceae</taxon>
        <taxon>Marivita</taxon>
    </lineage>
</organism>
<dbReference type="GO" id="GO:0004069">
    <property type="term" value="F:L-aspartate:2-oxoglutarate aminotransferase activity"/>
    <property type="evidence" value="ECO:0007669"/>
    <property type="project" value="UniProtKB-EC"/>
</dbReference>
<dbReference type="PROSITE" id="PS00105">
    <property type="entry name" value="AA_TRANSFER_CLASS_1"/>
    <property type="match status" value="1"/>
</dbReference>
<comment type="subunit">
    <text evidence="3">Homodimer.</text>
</comment>
<dbReference type="InterPro" id="IPR015421">
    <property type="entry name" value="PyrdxlP-dep_Trfase_major"/>
</dbReference>
<reference evidence="10 11" key="1">
    <citation type="submission" date="2016-11" db="EMBL/GenBank/DDBJ databases">
        <authorList>
            <person name="Jaros S."/>
            <person name="Januszkiewicz K."/>
            <person name="Wedrychowicz H."/>
        </authorList>
    </citation>
    <scope>NUCLEOTIDE SEQUENCE [LARGE SCALE GENOMIC DNA]</scope>
    <source>
        <strain evidence="10 11">DSM 29431</strain>
    </source>
</reference>
<keyword evidence="4 8" id="KW-0032">Aminotransferase</keyword>
<accession>A0A1M5XYS2</accession>
<evidence type="ECO:0000313" key="10">
    <source>
        <dbReference type="EMBL" id="SHI04734.1"/>
    </source>
</evidence>
<dbReference type="FunFam" id="3.40.640.10:FF:000033">
    <property type="entry name" value="Aspartate aminotransferase"/>
    <property type="match status" value="1"/>
</dbReference>
<dbReference type="EMBL" id="FQXC01000009">
    <property type="protein sequence ID" value="SHI04734.1"/>
    <property type="molecule type" value="Genomic_DNA"/>
</dbReference>
<comment type="similarity">
    <text evidence="2 8">Belongs to the class-I pyridoxal-phosphate-dependent aminotransferase family.</text>
</comment>
<dbReference type="PANTHER" id="PTHR46383">
    <property type="entry name" value="ASPARTATE AMINOTRANSFERASE"/>
    <property type="match status" value="1"/>
</dbReference>
<dbReference type="STRING" id="996342.SAMN05443551_4207"/>
<dbReference type="RefSeq" id="WP_072780055.1">
    <property type="nucleotide sequence ID" value="NZ_FQXC01000009.1"/>
</dbReference>
<feature type="domain" description="Aminotransferase class I/classII large" evidence="9">
    <location>
        <begin position="31"/>
        <end position="392"/>
    </location>
</feature>
<evidence type="ECO:0000313" key="11">
    <source>
        <dbReference type="Proteomes" id="UP000184221"/>
    </source>
</evidence>
<dbReference type="Proteomes" id="UP000184221">
    <property type="component" value="Unassembled WGS sequence"/>
</dbReference>
<protein>
    <recommendedName>
        <fullName evidence="8">Aminotransferase</fullName>
        <ecNumber evidence="8">2.6.1.-</ecNumber>
    </recommendedName>
</protein>
<dbReference type="EC" id="2.6.1.-" evidence="8"/>
<name>A0A1M5XYS2_9RHOB</name>
<evidence type="ECO:0000256" key="2">
    <source>
        <dbReference type="ARBA" id="ARBA00007441"/>
    </source>
</evidence>
<dbReference type="GO" id="GO:0030170">
    <property type="term" value="F:pyridoxal phosphate binding"/>
    <property type="evidence" value="ECO:0007669"/>
    <property type="project" value="InterPro"/>
</dbReference>
<gene>
    <name evidence="10" type="ORF">SAMN05443551_4207</name>
</gene>
<dbReference type="InterPro" id="IPR015422">
    <property type="entry name" value="PyrdxlP-dep_Trfase_small"/>
</dbReference>
<evidence type="ECO:0000256" key="1">
    <source>
        <dbReference type="ARBA" id="ARBA00001933"/>
    </source>
</evidence>
<evidence type="ECO:0000256" key="5">
    <source>
        <dbReference type="ARBA" id="ARBA00022679"/>
    </source>
</evidence>
<dbReference type="CDD" id="cd00609">
    <property type="entry name" value="AAT_like"/>
    <property type="match status" value="1"/>
</dbReference>
<proteinExistence type="inferred from homology"/>
<comment type="cofactor">
    <cofactor evidence="1 8">
        <name>pyridoxal 5'-phosphate</name>
        <dbReference type="ChEBI" id="CHEBI:597326"/>
    </cofactor>
</comment>
<dbReference type="InterPro" id="IPR015424">
    <property type="entry name" value="PyrdxlP-dep_Trfase"/>
</dbReference>
<dbReference type="AlphaFoldDB" id="A0A1M5XYS2"/>
<dbReference type="Pfam" id="PF00155">
    <property type="entry name" value="Aminotran_1_2"/>
    <property type="match status" value="1"/>
</dbReference>
<dbReference type="Gene3D" id="3.40.640.10">
    <property type="entry name" value="Type I PLP-dependent aspartate aminotransferase-like (Major domain)"/>
    <property type="match status" value="1"/>
</dbReference>
<dbReference type="OrthoDB" id="9763453at2"/>
<keyword evidence="11" id="KW-1185">Reference proteome</keyword>
<keyword evidence="5 8" id="KW-0808">Transferase</keyword>
<evidence type="ECO:0000256" key="8">
    <source>
        <dbReference type="RuleBase" id="RU000481"/>
    </source>
</evidence>
<keyword evidence="6" id="KW-0663">Pyridoxal phosphate</keyword>
<dbReference type="SUPFAM" id="SSF53383">
    <property type="entry name" value="PLP-dependent transferases"/>
    <property type="match status" value="1"/>
</dbReference>
<evidence type="ECO:0000256" key="4">
    <source>
        <dbReference type="ARBA" id="ARBA00022576"/>
    </source>
</evidence>
<evidence type="ECO:0000259" key="9">
    <source>
        <dbReference type="Pfam" id="PF00155"/>
    </source>
</evidence>
<dbReference type="InterPro" id="IPR050596">
    <property type="entry name" value="AspAT/PAT-like"/>
</dbReference>
<evidence type="ECO:0000256" key="6">
    <source>
        <dbReference type="ARBA" id="ARBA00022898"/>
    </source>
</evidence>
<dbReference type="InterPro" id="IPR004838">
    <property type="entry name" value="NHTrfase_class1_PyrdxlP-BS"/>
</dbReference>
<dbReference type="PANTHER" id="PTHR46383:SF1">
    <property type="entry name" value="ASPARTATE AMINOTRANSFERASE"/>
    <property type="match status" value="1"/>
</dbReference>
<comment type="catalytic activity">
    <reaction evidence="7">
        <text>L-aspartate + 2-oxoglutarate = oxaloacetate + L-glutamate</text>
        <dbReference type="Rhea" id="RHEA:21824"/>
        <dbReference type="ChEBI" id="CHEBI:16452"/>
        <dbReference type="ChEBI" id="CHEBI:16810"/>
        <dbReference type="ChEBI" id="CHEBI:29985"/>
        <dbReference type="ChEBI" id="CHEBI:29991"/>
        <dbReference type="EC" id="2.6.1.1"/>
    </reaction>
</comment>
<dbReference type="InterPro" id="IPR004839">
    <property type="entry name" value="Aminotransferase_I/II_large"/>
</dbReference>
<dbReference type="GO" id="GO:0006520">
    <property type="term" value="P:amino acid metabolic process"/>
    <property type="evidence" value="ECO:0007669"/>
    <property type="project" value="InterPro"/>
</dbReference>
<sequence length="400" mass="42558">MSFLSDALARVSPSPTIAVTQKAMELKAAGKDVIGLGAGEPDFDTPDNIKAAAIAAIEAGKTKYTQVDGIPEVKQAICDKFKRENGLDYAPSQVTVSSGGKQVLFNALVATLNPGDEVIIPAPYWVSYPDMVKLGGGTPVVVETTLENGFRLTPEALEAAITPKTKWFIFNSPSNPTGAGYGHNQLKALTDVLMRNPHVWVMTDDMYEHLAFDGFQFCTPAQVEPGLYDRTLTVNGVSKAYAMTGWRIGYAAGPEQLIGAMRKVQSQSTSNPCSISQWATVEALNGPQDFLTERCDAFRKRRDLVVAGLNACDGVTCAVPEGAFYVYPSIAGCIGKTSAGGTLIDTDEAFATALLEEQGVAVVFGAAFGLSPYFRVSYATSDAVLEDACARIKSFCAGLT</sequence>
<evidence type="ECO:0000256" key="3">
    <source>
        <dbReference type="ARBA" id="ARBA00011738"/>
    </source>
</evidence>